<dbReference type="InterPro" id="IPR036864">
    <property type="entry name" value="Zn2-C6_fun-type_DNA-bd_sf"/>
</dbReference>
<keyword evidence="2" id="KW-0479">Metal-binding</keyword>
<dbReference type="PANTHER" id="PTHR31001:SF50">
    <property type="entry name" value="ZN(II)2CYS6 TRANSCRIPTION FACTOR (EUROFUNG)"/>
    <property type="match status" value="1"/>
</dbReference>
<dbReference type="Pfam" id="PF00172">
    <property type="entry name" value="Zn_clus"/>
    <property type="match status" value="1"/>
</dbReference>
<dbReference type="GO" id="GO:0008270">
    <property type="term" value="F:zinc ion binding"/>
    <property type="evidence" value="ECO:0007669"/>
    <property type="project" value="InterPro"/>
</dbReference>
<proteinExistence type="predicted"/>
<organism evidence="6 7">
    <name type="scientific">Rhizodiscina lignyota</name>
    <dbReference type="NCBI Taxonomy" id="1504668"/>
    <lineage>
        <taxon>Eukaryota</taxon>
        <taxon>Fungi</taxon>
        <taxon>Dikarya</taxon>
        <taxon>Ascomycota</taxon>
        <taxon>Pezizomycotina</taxon>
        <taxon>Dothideomycetes</taxon>
        <taxon>Pleosporomycetidae</taxon>
        <taxon>Aulographales</taxon>
        <taxon>Rhizodiscinaceae</taxon>
        <taxon>Rhizodiscina</taxon>
    </lineage>
</organism>
<dbReference type="SUPFAM" id="SSF57701">
    <property type="entry name" value="Zn2/Cys6 DNA-binding domain"/>
    <property type="match status" value="1"/>
</dbReference>
<keyword evidence="7" id="KW-1185">Reference proteome</keyword>
<dbReference type="InterPro" id="IPR001138">
    <property type="entry name" value="Zn2Cys6_DnaBD"/>
</dbReference>
<dbReference type="Pfam" id="PF04082">
    <property type="entry name" value="Fungal_trans"/>
    <property type="match status" value="1"/>
</dbReference>
<feature type="compositionally biased region" description="Acidic residues" evidence="4">
    <location>
        <begin position="110"/>
        <end position="120"/>
    </location>
</feature>
<gene>
    <name evidence="6" type="ORF">NA57DRAFT_44011</name>
</gene>
<dbReference type="PROSITE" id="PS50048">
    <property type="entry name" value="ZN2_CY6_FUNGAL_2"/>
    <property type="match status" value="1"/>
</dbReference>
<feature type="region of interest" description="Disordered" evidence="4">
    <location>
        <begin position="14"/>
        <end position="43"/>
    </location>
</feature>
<reference evidence="6" key="1">
    <citation type="journal article" date="2020" name="Stud. Mycol.">
        <title>101 Dothideomycetes genomes: a test case for predicting lifestyles and emergence of pathogens.</title>
        <authorList>
            <person name="Haridas S."/>
            <person name="Albert R."/>
            <person name="Binder M."/>
            <person name="Bloem J."/>
            <person name="Labutti K."/>
            <person name="Salamov A."/>
            <person name="Andreopoulos B."/>
            <person name="Baker S."/>
            <person name="Barry K."/>
            <person name="Bills G."/>
            <person name="Bluhm B."/>
            <person name="Cannon C."/>
            <person name="Castanera R."/>
            <person name="Culley D."/>
            <person name="Daum C."/>
            <person name="Ezra D."/>
            <person name="Gonzalez J."/>
            <person name="Henrissat B."/>
            <person name="Kuo A."/>
            <person name="Liang C."/>
            <person name="Lipzen A."/>
            <person name="Lutzoni F."/>
            <person name="Magnuson J."/>
            <person name="Mondo S."/>
            <person name="Nolan M."/>
            <person name="Ohm R."/>
            <person name="Pangilinan J."/>
            <person name="Park H.-J."/>
            <person name="Ramirez L."/>
            <person name="Alfaro M."/>
            <person name="Sun H."/>
            <person name="Tritt A."/>
            <person name="Yoshinaga Y."/>
            <person name="Zwiers L.-H."/>
            <person name="Turgeon B."/>
            <person name="Goodwin S."/>
            <person name="Spatafora J."/>
            <person name="Crous P."/>
            <person name="Grigoriev I."/>
        </authorList>
    </citation>
    <scope>NUCLEOTIDE SEQUENCE</scope>
    <source>
        <strain evidence="6">CBS 133067</strain>
    </source>
</reference>
<feature type="compositionally biased region" description="Polar residues" evidence="4">
    <location>
        <begin position="14"/>
        <end position="41"/>
    </location>
</feature>
<dbReference type="Gene3D" id="4.10.240.10">
    <property type="entry name" value="Zn(2)-C6 fungal-type DNA-binding domain"/>
    <property type="match status" value="1"/>
</dbReference>
<dbReference type="GO" id="GO:0003677">
    <property type="term" value="F:DNA binding"/>
    <property type="evidence" value="ECO:0007669"/>
    <property type="project" value="InterPro"/>
</dbReference>
<evidence type="ECO:0000313" key="7">
    <source>
        <dbReference type="Proteomes" id="UP000799772"/>
    </source>
</evidence>
<dbReference type="PROSITE" id="PS00463">
    <property type="entry name" value="ZN2_CY6_FUNGAL_1"/>
    <property type="match status" value="1"/>
</dbReference>
<dbReference type="InterPro" id="IPR007219">
    <property type="entry name" value="XnlR_reg_dom"/>
</dbReference>
<dbReference type="SMART" id="SM00906">
    <property type="entry name" value="Fungal_trans"/>
    <property type="match status" value="1"/>
</dbReference>
<feature type="compositionally biased region" description="Basic and acidic residues" evidence="4">
    <location>
        <begin position="121"/>
        <end position="133"/>
    </location>
</feature>
<dbReference type="PANTHER" id="PTHR31001">
    <property type="entry name" value="UNCHARACTERIZED TRANSCRIPTIONAL REGULATORY PROTEIN"/>
    <property type="match status" value="1"/>
</dbReference>
<keyword evidence="3" id="KW-0539">Nucleus</keyword>
<evidence type="ECO:0000256" key="3">
    <source>
        <dbReference type="ARBA" id="ARBA00023242"/>
    </source>
</evidence>
<dbReference type="SMART" id="SM00066">
    <property type="entry name" value="GAL4"/>
    <property type="match status" value="1"/>
</dbReference>
<evidence type="ECO:0000256" key="2">
    <source>
        <dbReference type="ARBA" id="ARBA00022723"/>
    </source>
</evidence>
<protein>
    <recommendedName>
        <fullName evidence="5">Zn(2)-C6 fungal-type domain-containing protein</fullName>
    </recommendedName>
</protein>
<dbReference type="GO" id="GO:0000981">
    <property type="term" value="F:DNA-binding transcription factor activity, RNA polymerase II-specific"/>
    <property type="evidence" value="ECO:0007669"/>
    <property type="project" value="InterPro"/>
</dbReference>
<dbReference type="OrthoDB" id="3989227at2759"/>
<evidence type="ECO:0000259" key="5">
    <source>
        <dbReference type="PROSITE" id="PS50048"/>
    </source>
</evidence>
<name>A0A9P4M3G4_9PEZI</name>
<dbReference type="InterPro" id="IPR050613">
    <property type="entry name" value="Sec_Metabolite_Reg"/>
</dbReference>
<dbReference type="CDD" id="cd00067">
    <property type="entry name" value="GAL4"/>
    <property type="match status" value="1"/>
</dbReference>
<evidence type="ECO:0000256" key="1">
    <source>
        <dbReference type="ARBA" id="ARBA00004123"/>
    </source>
</evidence>
<dbReference type="Proteomes" id="UP000799772">
    <property type="component" value="Unassembled WGS sequence"/>
</dbReference>
<accession>A0A9P4M3G4</accession>
<feature type="region of interest" description="Disordered" evidence="4">
    <location>
        <begin position="109"/>
        <end position="133"/>
    </location>
</feature>
<feature type="non-terminal residue" evidence="6">
    <location>
        <position position="652"/>
    </location>
</feature>
<evidence type="ECO:0000313" key="6">
    <source>
        <dbReference type="EMBL" id="KAF2095698.1"/>
    </source>
</evidence>
<dbReference type="EMBL" id="ML978131">
    <property type="protein sequence ID" value="KAF2095698.1"/>
    <property type="molecule type" value="Genomic_DNA"/>
</dbReference>
<evidence type="ECO:0000256" key="4">
    <source>
        <dbReference type="SAM" id="MobiDB-lite"/>
    </source>
</evidence>
<comment type="subcellular location">
    <subcellularLocation>
        <location evidence="1">Nucleus</location>
    </subcellularLocation>
</comment>
<dbReference type="GO" id="GO:0006351">
    <property type="term" value="P:DNA-templated transcription"/>
    <property type="evidence" value="ECO:0007669"/>
    <property type="project" value="InterPro"/>
</dbReference>
<dbReference type="AlphaFoldDB" id="A0A9P4M3G4"/>
<dbReference type="GO" id="GO:0005634">
    <property type="term" value="C:nucleus"/>
    <property type="evidence" value="ECO:0007669"/>
    <property type="project" value="UniProtKB-SubCell"/>
</dbReference>
<comment type="caution">
    <text evidence="6">The sequence shown here is derived from an EMBL/GenBank/DDBJ whole genome shotgun (WGS) entry which is preliminary data.</text>
</comment>
<sequence length="652" mass="75048">MIEDNTYDSILHQTNNSGIQKSGSISNASPTSGANNSSGLNPRSCVTCRRRKVKCDKKHPCTNCSKAHIECIFPAPGRAPRKPRKPQDGELMERLRRLEGVVQSLGVNVPEDEESEDGDVDEKNGGKPETEDEMLKRKIEEVKELKRKKWEKLGEDNSTKGLESRFGRLVVDEGRSRYINPSFWASLSDEVEDIKGILNEDSDDEFGTYSSPGSATYSSNMPGYIFSHNSKTVDMLSLHPPPDQIPVYWEAFKERVEPLVKVLHVPTIEPTILESRHRLDQIHRGLEALLFAIYYGAVTSLTNEDVRKKFGEEKLDLVMKYKFGCEQALARADFLQTDEMIVLQAFVIFLICLRRNDDARIIWTLTGLVVRMAQTLGIHRDGGHYDLAPFDIEMRRRLWWQVCILDSRASEDHGCDPTITEQSFDTQMPLNVDDADLSPAMIAFPDAKLGCTEMTFGLIRFEIVELLRRIQYVPPGPKTCTQFFATVTLEKKEEWISECHARIEERYLKHCDMSVPLYWVIATVARLIMSKMWLMIYHPFQRQDGGNSLPQETKDKLFLTSLENIEYSLLLENEERTKKWGWLFQTYVQWHAIAFLLNGLCVRTQGEYVERAWRAVEIVTSRRWGAEYANNRLKSHLWRPLRRLMNKARAAR</sequence>
<dbReference type="CDD" id="cd12148">
    <property type="entry name" value="fungal_TF_MHR"/>
    <property type="match status" value="1"/>
</dbReference>
<feature type="domain" description="Zn(2)-C6 fungal-type" evidence="5">
    <location>
        <begin position="44"/>
        <end position="73"/>
    </location>
</feature>